<sequence length="107" mass="12689">MGDKPIDWKLTVSGVPRNYSFASLRRIFRQLGEVEKLLVFPDPLTDTNQVSVYYRDTSLLSIPEYIKEVLFPGSEGLRFFVVKLRNRWRNVDEKASYYKWKTNRLQP</sequence>
<dbReference type="InterPro" id="IPR035979">
    <property type="entry name" value="RBD_domain_sf"/>
</dbReference>
<keyword evidence="2" id="KW-1185">Reference proteome</keyword>
<dbReference type="GO" id="GO:0003676">
    <property type="term" value="F:nucleic acid binding"/>
    <property type="evidence" value="ECO:0007669"/>
    <property type="project" value="InterPro"/>
</dbReference>
<proteinExistence type="predicted"/>
<organism evidence="1 2">
    <name type="scientific">Hymenolepis diminuta</name>
    <name type="common">Rat tapeworm</name>
    <dbReference type="NCBI Taxonomy" id="6216"/>
    <lineage>
        <taxon>Eukaryota</taxon>
        <taxon>Metazoa</taxon>
        <taxon>Spiralia</taxon>
        <taxon>Lophotrochozoa</taxon>
        <taxon>Platyhelminthes</taxon>
        <taxon>Cestoda</taxon>
        <taxon>Eucestoda</taxon>
        <taxon>Cyclophyllidea</taxon>
        <taxon>Hymenolepididae</taxon>
        <taxon>Hymenolepis</taxon>
    </lineage>
</organism>
<reference evidence="1 2" key="1">
    <citation type="submission" date="2019-07" db="EMBL/GenBank/DDBJ databases">
        <authorList>
            <person name="Jastrzebski P J."/>
            <person name="Paukszto L."/>
            <person name="Jastrzebski P J."/>
        </authorList>
    </citation>
    <scope>NUCLEOTIDE SEQUENCE [LARGE SCALE GENOMIC DNA]</scope>
    <source>
        <strain evidence="1 2">WMS-il1</strain>
    </source>
</reference>
<evidence type="ECO:0000313" key="1">
    <source>
        <dbReference type="EMBL" id="VUZ44925.1"/>
    </source>
</evidence>
<accession>A0A564YCC8</accession>
<dbReference type="Proteomes" id="UP000321570">
    <property type="component" value="Unassembled WGS sequence"/>
</dbReference>
<dbReference type="AlphaFoldDB" id="A0A564YCC8"/>
<name>A0A564YCC8_HYMDI</name>
<evidence type="ECO:0008006" key="3">
    <source>
        <dbReference type="Google" id="ProtNLM"/>
    </source>
</evidence>
<protein>
    <recommendedName>
        <fullName evidence="3">RRM domain-containing protein</fullName>
    </recommendedName>
</protein>
<dbReference type="EMBL" id="CABIJS010000155">
    <property type="protein sequence ID" value="VUZ44925.1"/>
    <property type="molecule type" value="Genomic_DNA"/>
</dbReference>
<evidence type="ECO:0000313" key="2">
    <source>
        <dbReference type="Proteomes" id="UP000321570"/>
    </source>
</evidence>
<gene>
    <name evidence="1" type="ORF">WMSIL1_LOCUS5128</name>
</gene>
<dbReference type="SUPFAM" id="SSF54928">
    <property type="entry name" value="RNA-binding domain, RBD"/>
    <property type="match status" value="1"/>
</dbReference>